<evidence type="ECO:0000256" key="1">
    <source>
        <dbReference type="ARBA" id="ARBA00004429"/>
    </source>
</evidence>
<dbReference type="AlphaFoldDB" id="G4QCF0"/>
<reference evidence="11 12" key="2">
    <citation type="journal article" date="2012" name="PLoS ONE">
        <title>Genomic characterization of the taylorella genus.</title>
        <authorList>
            <person name="Hebert L."/>
            <person name="Moumen B."/>
            <person name="Pons N."/>
            <person name="Duquesne F."/>
            <person name="Breuil M.F."/>
            <person name="Goux D."/>
            <person name="Batto J.M."/>
            <person name="Laugier C."/>
            <person name="Renault P."/>
            <person name="Petry S."/>
        </authorList>
    </citation>
    <scope>NUCLEOTIDE SEQUENCE [LARGE SCALE GENOMIC DNA]</scope>
    <source>
        <strain evidence="11 12">MCE3</strain>
    </source>
</reference>
<feature type="domain" description="ABC transmembrane type-1" evidence="10">
    <location>
        <begin position="18"/>
        <end position="209"/>
    </location>
</feature>
<keyword evidence="4" id="KW-1003">Cell membrane</keyword>
<evidence type="ECO:0000256" key="8">
    <source>
        <dbReference type="ARBA" id="ARBA00023136"/>
    </source>
</evidence>
<dbReference type="CDD" id="cd06261">
    <property type="entry name" value="TM_PBP2"/>
    <property type="match status" value="1"/>
</dbReference>
<keyword evidence="3 9" id="KW-0813">Transport</keyword>
<feature type="transmembrane region" description="Helical" evidence="9">
    <location>
        <begin position="20"/>
        <end position="42"/>
    </location>
</feature>
<dbReference type="Gene3D" id="1.10.3720.10">
    <property type="entry name" value="MetI-like"/>
    <property type="match status" value="1"/>
</dbReference>
<evidence type="ECO:0000313" key="12">
    <source>
        <dbReference type="Proteomes" id="UP000009284"/>
    </source>
</evidence>
<evidence type="ECO:0000256" key="2">
    <source>
        <dbReference type="ARBA" id="ARBA00010072"/>
    </source>
</evidence>
<feature type="transmembrane region" description="Helical" evidence="9">
    <location>
        <begin position="198"/>
        <end position="217"/>
    </location>
</feature>
<dbReference type="SUPFAM" id="SSF161098">
    <property type="entry name" value="MetI-like"/>
    <property type="match status" value="1"/>
</dbReference>
<evidence type="ECO:0000256" key="6">
    <source>
        <dbReference type="ARBA" id="ARBA00022692"/>
    </source>
</evidence>
<accession>G4QCF0</accession>
<feature type="transmembrane region" description="Helical" evidence="9">
    <location>
        <begin position="161"/>
        <end position="178"/>
    </location>
</feature>
<dbReference type="EMBL" id="CP003059">
    <property type="protein sequence ID" value="AEP36080.1"/>
    <property type="molecule type" value="Genomic_DNA"/>
</dbReference>
<evidence type="ECO:0000256" key="4">
    <source>
        <dbReference type="ARBA" id="ARBA00022475"/>
    </source>
</evidence>
<keyword evidence="7 9" id="KW-1133">Transmembrane helix</keyword>
<evidence type="ECO:0000259" key="10">
    <source>
        <dbReference type="PROSITE" id="PS50928"/>
    </source>
</evidence>
<dbReference type="Proteomes" id="UP000009284">
    <property type="component" value="Chromosome"/>
</dbReference>
<sequence>MTDFEVFLEYLPRILQGALVTLEVALLSVVLAVVIGFVGALFRLSKNLVISSIGTFYSTFVRGVPELVWMLMIFYSIQIGLNQVTEYMGWNYIEISPMIAGVLTLSFIYGAFFTETFRGAILAIPKGSIEAGEAYGMSKFQVATRIIFPLMMRFAIPGMKNNWLVLNKATALVSLIGLEDMTLIAHMAGTATHMSFTFNLLSALVFLMGSWLSLRLFKYLEVHYSRGVLQGVEV</sequence>
<dbReference type="Pfam" id="PF00528">
    <property type="entry name" value="BPD_transp_1"/>
    <property type="match status" value="1"/>
</dbReference>
<dbReference type="InterPro" id="IPR051613">
    <property type="entry name" value="ABC_transp_permease_HisMQ"/>
</dbReference>
<evidence type="ECO:0000256" key="3">
    <source>
        <dbReference type="ARBA" id="ARBA00022448"/>
    </source>
</evidence>
<gene>
    <name evidence="11" type="ordered locus">TASI_0297</name>
</gene>
<dbReference type="NCBIfam" id="TIGR01726">
    <property type="entry name" value="HEQRo_perm_3TM"/>
    <property type="match status" value="1"/>
</dbReference>
<dbReference type="HOGENOM" id="CLU_019602_1_4_4"/>
<dbReference type="InterPro" id="IPR010065">
    <property type="entry name" value="AA_ABC_transptr_permease_3TM"/>
</dbReference>
<dbReference type="InterPro" id="IPR035906">
    <property type="entry name" value="MetI-like_sf"/>
</dbReference>
<dbReference type="GO" id="GO:0043190">
    <property type="term" value="C:ATP-binding cassette (ABC) transporter complex"/>
    <property type="evidence" value="ECO:0007669"/>
    <property type="project" value="InterPro"/>
</dbReference>
<dbReference type="GO" id="GO:0022857">
    <property type="term" value="F:transmembrane transporter activity"/>
    <property type="evidence" value="ECO:0007669"/>
    <property type="project" value="InterPro"/>
</dbReference>
<evidence type="ECO:0000256" key="7">
    <source>
        <dbReference type="ARBA" id="ARBA00022989"/>
    </source>
</evidence>
<dbReference type="OrthoDB" id="7026155at2"/>
<evidence type="ECO:0000256" key="5">
    <source>
        <dbReference type="ARBA" id="ARBA00022519"/>
    </source>
</evidence>
<comment type="similarity">
    <text evidence="2">Belongs to the binding-protein-dependent transport system permease family. HisMQ subfamily.</text>
</comment>
<dbReference type="STRING" id="1008459.TASI_0297"/>
<name>G4QCF0_TAYAM</name>
<evidence type="ECO:0000313" key="11">
    <source>
        <dbReference type="EMBL" id="AEP36080.1"/>
    </source>
</evidence>
<proteinExistence type="inferred from homology"/>
<keyword evidence="5" id="KW-0997">Cell inner membrane</keyword>
<keyword evidence="12" id="KW-1185">Reference proteome</keyword>
<dbReference type="eggNOG" id="COG4215">
    <property type="taxonomic scope" value="Bacteria"/>
</dbReference>
<dbReference type="PANTHER" id="PTHR30133">
    <property type="entry name" value="CATIONIC AMINO ACID TRANSPORTER, MEMBRANE COMPONENT"/>
    <property type="match status" value="1"/>
</dbReference>
<feature type="transmembrane region" description="Helical" evidence="9">
    <location>
        <begin position="89"/>
        <end position="112"/>
    </location>
</feature>
<organism evidence="11 12">
    <name type="scientific">Taylorella asinigenitalis (strain MCE3)</name>
    <dbReference type="NCBI Taxonomy" id="1008459"/>
    <lineage>
        <taxon>Bacteria</taxon>
        <taxon>Pseudomonadati</taxon>
        <taxon>Pseudomonadota</taxon>
        <taxon>Betaproteobacteria</taxon>
        <taxon>Burkholderiales</taxon>
        <taxon>Alcaligenaceae</taxon>
        <taxon>Taylorella</taxon>
    </lineage>
</organism>
<reference key="1">
    <citation type="submission" date="2011-09" db="EMBL/GenBank/DDBJ databases">
        <title>Genomic characterization of the Taylorella genus.</title>
        <authorList>
            <person name="Hebert L."/>
            <person name="Moumen B."/>
            <person name="Pons N."/>
            <person name="Duquesne F."/>
            <person name="Breuil M.-F."/>
            <person name="Goux D."/>
            <person name="Batto J.-M."/>
            <person name="Renault P."/>
            <person name="Laugier C."/>
            <person name="Petry S."/>
        </authorList>
    </citation>
    <scope>NUCLEOTIDE SEQUENCE</scope>
    <source>
        <strain>MCE3</strain>
    </source>
</reference>
<dbReference type="RefSeq" id="WP_014110978.1">
    <property type="nucleotide sequence ID" value="NC_016043.1"/>
</dbReference>
<dbReference type="InterPro" id="IPR000515">
    <property type="entry name" value="MetI-like"/>
</dbReference>
<feature type="transmembrane region" description="Helical" evidence="9">
    <location>
        <begin position="54"/>
        <end position="77"/>
    </location>
</feature>
<keyword evidence="8 9" id="KW-0472">Membrane</keyword>
<keyword evidence="6 9" id="KW-0812">Transmembrane</keyword>
<evidence type="ECO:0000256" key="9">
    <source>
        <dbReference type="RuleBase" id="RU363032"/>
    </source>
</evidence>
<dbReference type="PROSITE" id="PS50928">
    <property type="entry name" value="ABC_TM1"/>
    <property type="match status" value="1"/>
</dbReference>
<comment type="subcellular location">
    <subcellularLocation>
        <location evidence="1">Cell inner membrane</location>
        <topology evidence="1">Multi-pass membrane protein</topology>
    </subcellularLocation>
    <subcellularLocation>
        <location evidence="9">Cell membrane</location>
        <topology evidence="9">Multi-pass membrane protein</topology>
    </subcellularLocation>
</comment>
<protein>
    <submittedName>
        <fullName evidence="11">Histidine ABC transporter, permease protein HisQ</fullName>
    </submittedName>
</protein>
<dbReference type="KEGG" id="tas:TASI_0297"/>